<reference evidence="1 2" key="1">
    <citation type="journal article" date="2013" name="Genome Biol.">
        <title>Comparative genomics of the core and accessory genomes of 48 Sinorhizobium strains comprising five genospecies.</title>
        <authorList>
            <person name="Sugawara M."/>
            <person name="Epstein B."/>
            <person name="Badgley B.D."/>
            <person name="Unno T."/>
            <person name="Xu L."/>
            <person name="Reese J."/>
            <person name="Gyaneshwar P."/>
            <person name="Denny R."/>
            <person name="Mudge J."/>
            <person name="Bharti A.K."/>
            <person name="Farmer A.D."/>
            <person name="May G.D."/>
            <person name="Woodward J.E."/>
            <person name="Medigue C."/>
            <person name="Vallenet D."/>
            <person name="Lajus A."/>
            <person name="Rouy Z."/>
            <person name="Martinez-Vaz B."/>
            <person name="Tiffin P."/>
            <person name="Young N.D."/>
            <person name="Sadowsky M.J."/>
        </authorList>
    </citation>
    <scope>NUCLEOTIDE SEQUENCE [LARGE SCALE GENOMIC DNA]</scope>
    <source>
        <strain evidence="1 2">USDA205</strain>
    </source>
</reference>
<evidence type="ECO:0000313" key="1">
    <source>
        <dbReference type="EMBL" id="MQX07996.1"/>
    </source>
</evidence>
<dbReference type="EMBL" id="WISZ01000063">
    <property type="protein sequence ID" value="MQX07996.1"/>
    <property type="molecule type" value="Genomic_DNA"/>
</dbReference>
<evidence type="ECO:0000313" key="2">
    <source>
        <dbReference type="Proteomes" id="UP000466694"/>
    </source>
</evidence>
<accession>A0A844A8N2</accession>
<sequence>MRNDQTASGGMPPLAEQFGRRLLHVSLNRTRFKDKNMQRIKVLRRPLCV</sequence>
<gene>
    <name evidence="1" type="ORF">GHK48_06620</name>
</gene>
<dbReference type="Proteomes" id="UP000466694">
    <property type="component" value="Unassembled WGS sequence"/>
</dbReference>
<protein>
    <submittedName>
        <fullName evidence="1">Uncharacterized protein</fullName>
    </submittedName>
</protein>
<organism evidence="1 2">
    <name type="scientific">Rhizobium fredii</name>
    <name type="common">Sinorhizobium fredii</name>
    <dbReference type="NCBI Taxonomy" id="380"/>
    <lineage>
        <taxon>Bacteria</taxon>
        <taxon>Pseudomonadati</taxon>
        <taxon>Pseudomonadota</taxon>
        <taxon>Alphaproteobacteria</taxon>
        <taxon>Hyphomicrobiales</taxon>
        <taxon>Rhizobiaceae</taxon>
        <taxon>Sinorhizobium/Ensifer group</taxon>
        <taxon>Sinorhizobium</taxon>
    </lineage>
</organism>
<name>A0A844A8N2_RHIFR</name>
<proteinExistence type="predicted"/>
<comment type="caution">
    <text evidence="1">The sequence shown here is derived from an EMBL/GenBank/DDBJ whole genome shotgun (WGS) entry which is preliminary data.</text>
</comment>
<dbReference type="AlphaFoldDB" id="A0A844A8N2"/>